<dbReference type="Proteomes" id="UP001149860">
    <property type="component" value="Chromosome"/>
</dbReference>
<evidence type="ECO:0000313" key="1">
    <source>
        <dbReference type="EMBL" id="XFD38975.1"/>
    </source>
</evidence>
<gene>
    <name evidence="1" type="ORF">O0236_005940</name>
</gene>
<evidence type="ECO:0000313" key="2">
    <source>
        <dbReference type="Proteomes" id="UP001149860"/>
    </source>
</evidence>
<protein>
    <submittedName>
        <fullName evidence="1">YutD family protein</fullName>
    </submittedName>
</protein>
<keyword evidence="2" id="KW-1185">Reference proteome</keyword>
<name>A0ACD5DD56_9LACO</name>
<organism evidence="1 2">
    <name type="scientific">Lentilactobacillus terminaliae</name>
    <dbReference type="NCBI Taxonomy" id="3003483"/>
    <lineage>
        <taxon>Bacteria</taxon>
        <taxon>Bacillati</taxon>
        <taxon>Bacillota</taxon>
        <taxon>Bacilli</taxon>
        <taxon>Lactobacillales</taxon>
        <taxon>Lactobacillaceae</taxon>
        <taxon>Lentilactobacillus</taxon>
    </lineage>
</organism>
<reference evidence="1" key="1">
    <citation type="submission" date="2024-08" db="EMBL/GenBank/DDBJ databases">
        <title>Lentilactobacillus sp. nov., isolated from tree bark.</title>
        <authorList>
            <person name="Phuengjayaem S."/>
            <person name="Tanasupawat S."/>
        </authorList>
    </citation>
    <scope>NUCLEOTIDE SEQUENCE</scope>
    <source>
        <strain evidence="1">SPB1-3</strain>
    </source>
</reference>
<sequence length="194" mass="22830">MEKSALAELLAEKNEQQSPMAKIVRESETEFTVNDHKYEIDRQFLDAFDFEDFRQRYNPAFSQYDYIVGDYSYDQLRMKGFFEVDRANVQGPFANEITDYVLELVNFGAKYFVVHNLEARPITRRNNSGHQDGSKRKRSNNSKNNRRRNSQKNGYVKQKTTAKKAPINKRKNVTVTQEKKSSNKHKFVIKENKD</sequence>
<proteinExistence type="predicted"/>
<dbReference type="EMBL" id="CP168151">
    <property type="protein sequence ID" value="XFD38975.1"/>
    <property type="molecule type" value="Genomic_DNA"/>
</dbReference>
<accession>A0ACD5DD56</accession>